<dbReference type="SUPFAM" id="SSF55856">
    <property type="entry name" value="Cytochrome b5-like heme/steroid binding domain"/>
    <property type="match status" value="1"/>
</dbReference>
<evidence type="ECO:0000256" key="8">
    <source>
        <dbReference type="SAM" id="Phobius"/>
    </source>
</evidence>
<evidence type="ECO:0000313" key="11">
    <source>
        <dbReference type="EMBL" id="CAJ1932541.1"/>
    </source>
</evidence>
<name>A0AAD2FHN0_9STRA</name>
<reference evidence="11" key="1">
    <citation type="submission" date="2023-08" db="EMBL/GenBank/DDBJ databases">
        <authorList>
            <person name="Audoor S."/>
            <person name="Bilcke G."/>
        </authorList>
    </citation>
    <scope>NUCLEOTIDE SEQUENCE</scope>
</reference>
<dbReference type="PRINTS" id="PR00457">
    <property type="entry name" value="ANPEROXIDASE"/>
</dbReference>
<dbReference type="Pfam" id="PF03098">
    <property type="entry name" value="An_peroxidase"/>
    <property type="match status" value="1"/>
</dbReference>
<evidence type="ECO:0000256" key="2">
    <source>
        <dbReference type="ARBA" id="ARBA00022525"/>
    </source>
</evidence>
<dbReference type="InterPro" id="IPR010255">
    <property type="entry name" value="Haem_peroxidase_sf"/>
</dbReference>
<keyword evidence="8" id="KW-0812">Transmembrane</keyword>
<gene>
    <name evidence="11" type="ORF">CYCCA115_LOCUS2888</name>
</gene>
<keyword evidence="5 7" id="KW-0408">Iron</keyword>
<evidence type="ECO:0000256" key="6">
    <source>
        <dbReference type="ARBA" id="ARBA00023180"/>
    </source>
</evidence>
<dbReference type="GO" id="GO:0005576">
    <property type="term" value="C:extracellular region"/>
    <property type="evidence" value="ECO:0007669"/>
    <property type="project" value="UniProtKB-SubCell"/>
</dbReference>
<dbReference type="GO" id="GO:0046872">
    <property type="term" value="F:metal ion binding"/>
    <property type="evidence" value="ECO:0007669"/>
    <property type="project" value="UniProtKB-KW"/>
</dbReference>
<feature type="transmembrane region" description="Helical" evidence="8">
    <location>
        <begin position="860"/>
        <end position="881"/>
    </location>
</feature>
<dbReference type="Gene3D" id="1.20.120.1770">
    <property type="match status" value="1"/>
</dbReference>
<dbReference type="PROSITE" id="PS50292">
    <property type="entry name" value="PEROXIDASE_3"/>
    <property type="match status" value="1"/>
</dbReference>
<dbReference type="Proteomes" id="UP001295423">
    <property type="component" value="Unassembled WGS sequence"/>
</dbReference>
<dbReference type="Gene3D" id="1.10.640.10">
    <property type="entry name" value="Haem peroxidase domain superfamily, animal type"/>
    <property type="match status" value="1"/>
</dbReference>
<feature type="chain" id="PRO_5042114242" description="Cytochrome b5 heme-binding domain-containing protein" evidence="9">
    <location>
        <begin position="22"/>
        <end position="1025"/>
    </location>
</feature>
<dbReference type="PROSITE" id="PS00191">
    <property type="entry name" value="CYTOCHROME_B5_1"/>
    <property type="match status" value="1"/>
</dbReference>
<dbReference type="PANTHER" id="PTHR11475">
    <property type="entry name" value="OXIDASE/PEROXIDASE"/>
    <property type="match status" value="1"/>
</dbReference>
<keyword evidence="8" id="KW-0472">Membrane</keyword>
<keyword evidence="8" id="KW-1133">Transmembrane helix</keyword>
<keyword evidence="4 7" id="KW-0479">Metal-binding</keyword>
<dbReference type="SUPFAM" id="SSF48113">
    <property type="entry name" value="Heme-dependent peroxidases"/>
    <property type="match status" value="1"/>
</dbReference>
<feature type="binding site" description="axial binding residue" evidence="7">
    <location>
        <position position="329"/>
    </location>
    <ligand>
        <name>heme b</name>
        <dbReference type="ChEBI" id="CHEBI:60344"/>
    </ligand>
    <ligandPart>
        <name>Fe</name>
        <dbReference type="ChEBI" id="CHEBI:18248"/>
    </ligandPart>
</feature>
<feature type="domain" description="Cytochrome b5 heme-binding" evidence="10">
    <location>
        <begin position="993"/>
        <end position="1025"/>
    </location>
</feature>
<accession>A0AAD2FHN0</accession>
<comment type="caution">
    <text evidence="11">The sequence shown here is derived from an EMBL/GenBank/DDBJ whole genome shotgun (WGS) entry which is preliminary data.</text>
</comment>
<sequence>MSCQVWALLCWPVLLLLPTIAVSIELSNIPIKDHKYEYNGYGNNIENPTWGAVDGPRVRYLPDEDGFFQRPGVPRSEDNGGLPSARRIMEELFRFPALKEKKASTSTNDFKLIFGMTMSSDSLTAAGTNESEPFDLTGDGNFSDGVFCPVTGQFESARDYDKSFPRYNHQLVVGKKDNEPVRATTNSGTAFLDLGCIYGNSVEENEKIRNQDDPKLFDLVNGTNGLLPRQPYLRSCFGAVPASYALQVVWMRLHNHVAEIIANENAGLNDEQVFQAARNYVIATYQKIALTKYVPALLGDSMGRYPGYNSTIDPSIDEYFAGVTYRYGHSEQPNVIRLADEDFLPTSQDPILMRDAYQKNPQKIVENAGGIEKFIRGAIITPTKPFDYAFEDDLNFYSKATSMVDVQRSRDVGIPPYNQAREKFGLKRYATIRELVEASGYYNEDLVSVMENLYGNDIEKVDSYVGTLFEKPSNADGLFGPSLTASTRDQINRIRTGDRFWYEKEFNATEIAALPSMTDVIKLVCTGMDKFPETFFRVYGSGNEEDATNGEDESCIGRQSQVGLLGGEVVVKWTIDQSNELEDEMKSSIELTLTANVKMEGAGYLGIGWRSRKMAGADIWICTVDPDVFGEVPRSANCDESQTSPPMFSCCLASGANVRPECRNADDPSFYELDVVNWCLSEEESSVTINAQICNDGTVTDDCFDISSNPDGTMDMIVSFNPNDQNKPHGFLRRTSTVVDLKAGILTAAEAGVASAGLIAYHGITMLAFWMLGAPVGIYVVRYMKTKSWRLAVHISIMGAVGGLTIPIIVGIESAVGASSDKTQEHSFIGLILTFLILPMFLAGRIRYSQLQGFSVSRRVALWAYVFHKIFGYAILIFAWWNCYTGLVRISPADSFFQLVVLSSYSFGYDVPIFGVFKNNIFWPYLSIVVLIFAMSEIRKRVLNHRVHASQLLVATKTIWDDGNVFAGTSEVIQEMERGKFLELVRLGTPLCIIDGRVLDLTGFLEHHPGGSDMLEGVAGTDISA</sequence>
<dbReference type="PANTHER" id="PTHR11475:SF4">
    <property type="entry name" value="CHORION PEROXIDASE"/>
    <property type="match status" value="1"/>
</dbReference>
<dbReference type="EMBL" id="CAKOGP040000224">
    <property type="protein sequence ID" value="CAJ1932541.1"/>
    <property type="molecule type" value="Genomic_DNA"/>
</dbReference>
<dbReference type="CDD" id="cd08760">
    <property type="entry name" value="Cyt_b561_FRRS1_like"/>
    <property type="match status" value="1"/>
</dbReference>
<dbReference type="InterPro" id="IPR001199">
    <property type="entry name" value="Cyt_B5-like_heme/steroid-bd"/>
</dbReference>
<feature type="transmembrane region" description="Helical" evidence="8">
    <location>
        <begin position="828"/>
        <end position="848"/>
    </location>
</feature>
<dbReference type="GO" id="GO:0020037">
    <property type="term" value="F:heme binding"/>
    <property type="evidence" value="ECO:0007669"/>
    <property type="project" value="InterPro"/>
</dbReference>
<comment type="subcellular location">
    <subcellularLocation>
        <location evidence="1">Secreted</location>
    </subcellularLocation>
</comment>
<dbReference type="Gene3D" id="3.10.120.10">
    <property type="entry name" value="Cytochrome b5-like heme/steroid binding domain"/>
    <property type="match status" value="1"/>
</dbReference>
<dbReference type="PROSITE" id="PS50255">
    <property type="entry name" value="CYTOCHROME_B5_2"/>
    <property type="match status" value="1"/>
</dbReference>
<evidence type="ECO:0000256" key="3">
    <source>
        <dbReference type="ARBA" id="ARBA00022617"/>
    </source>
</evidence>
<evidence type="ECO:0000313" key="12">
    <source>
        <dbReference type="Proteomes" id="UP001295423"/>
    </source>
</evidence>
<dbReference type="GO" id="GO:0004601">
    <property type="term" value="F:peroxidase activity"/>
    <property type="evidence" value="ECO:0007669"/>
    <property type="project" value="InterPro"/>
</dbReference>
<evidence type="ECO:0000256" key="5">
    <source>
        <dbReference type="ARBA" id="ARBA00023004"/>
    </source>
</evidence>
<dbReference type="InterPro" id="IPR036400">
    <property type="entry name" value="Cyt_B5-like_heme/steroid_sf"/>
</dbReference>
<evidence type="ECO:0000256" key="4">
    <source>
        <dbReference type="ARBA" id="ARBA00022723"/>
    </source>
</evidence>
<dbReference type="AlphaFoldDB" id="A0AAD2FHN0"/>
<dbReference type="InterPro" id="IPR019791">
    <property type="entry name" value="Haem_peroxidase_animal"/>
</dbReference>
<feature type="transmembrane region" description="Helical" evidence="8">
    <location>
        <begin position="759"/>
        <end position="781"/>
    </location>
</feature>
<feature type="transmembrane region" description="Helical" evidence="8">
    <location>
        <begin position="793"/>
        <end position="816"/>
    </location>
</feature>
<keyword evidence="2" id="KW-0964">Secreted</keyword>
<evidence type="ECO:0000256" key="1">
    <source>
        <dbReference type="ARBA" id="ARBA00004613"/>
    </source>
</evidence>
<feature type="signal peptide" evidence="9">
    <location>
        <begin position="1"/>
        <end position="21"/>
    </location>
</feature>
<dbReference type="GO" id="GO:0006979">
    <property type="term" value="P:response to oxidative stress"/>
    <property type="evidence" value="ECO:0007669"/>
    <property type="project" value="InterPro"/>
</dbReference>
<feature type="transmembrane region" description="Helical" evidence="8">
    <location>
        <begin position="921"/>
        <end position="938"/>
    </location>
</feature>
<proteinExistence type="predicted"/>
<keyword evidence="3 7" id="KW-0349">Heme</keyword>
<organism evidence="11 12">
    <name type="scientific">Cylindrotheca closterium</name>
    <dbReference type="NCBI Taxonomy" id="2856"/>
    <lineage>
        <taxon>Eukaryota</taxon>
        <taxon>Sar</taxon>
        <taxon>Stramenopiles</taxon>
        <taxon>Ochrophyta</taxon>
        <taxon>Bacillariophyta</taxon>
        <taxon>Bacillariophyceae</taxon>
        <taxon>Bacillariophycidae</taxon>
        <taxon>Bacillariales</taxon>
        <taxon>Bacillariaceae</taxon>
        <taxon>Cylindrotheca</taxon>
    </lineage>
</organism>
<keyword evidence="12" id="KW-1185">Reference proteome</keyword>
<dbReference type="Pfam" id="PF00173">
    <property type="entry name" value="Cyt-b5"/>
    <property type="match status" value="1"/>
</dbReference>
<evidence type="ECO:0000256" key="9">
    <source>
        <dbReference type="SAM" id="SignalP"/>
    </source>
</evidence>
<keyword evidence="6" id="KW-0325">Glycoprotein</keyword>
<evidence type="ECO:0000259" key="10">
    <source>
        <dbReference type="PROSITE" id="PS50255"/>
    </source>
</evidence>
<keyword evidence="9" id="KW-0732">Signal</keyword>
<dbReference type="InterPro" id="IPR018506">
    <property type="entry name" value="Cyt_B5_heme-BS"/>
</dbReference>
<evidence type="ECO:0000256" key="7">
    <source>
        <dbReference type="PIRSR" id="PIRSR619791-2"/>
    </source>
</evidence>
<dbReference type="InterPro" id="IPR037120">
    <property type="entry name" value="Haem_peroxidase_sf_animal"/>
</dbReference>
<protein>
    <recommendedName>
        <fullName evidence="10">Cytochrome b5 heme-binding domain-containing protein</fullName>
    </recommendedName>
</protein>